<proteinExistence type="predicted"/>
<accession>A0AAQ2Q6H7</accession>
<evidence type="ECO:0000313" key="2">
    <source>
        <dbReference type="EMBL" id="UZA52759.1"/>
    </source>
</evidence>
<dbReference type="RefSeq" id="WP_078273530.1">
    <property type="nucleotide sequence ID" value="NZ_CP030241.1"/>
</dbReference>
<organism evidence="2 3">
    <name type="scientific">Moraxella bovis</name>
    <dbReference type="NCBI Taxonomy" id="476"/>
    <lineage>
        <taxon>Bacteria</taxon>
        <taxon>Pseudomonadati</taxon>
        <taxon>Pseudomonadota</taxon>
        <taxon>Gammaproteobacteria</taxon>
        <taxon>Moraxellales</taxon>
        <taxon>Moraxellaceae</taxon>
        <taxon>Moraxella</taxon>
    </lineage>
</organism>
<protein>
    <submittedName>
        <fullName evidence="2">Uncharacterized protein</fullName>
    </submittedName>
</protein>
<evidence type="ECO:0000313" key="3">
    <source>
        <dbReference type="Proteomes" id="UP001163283"/>
    </source>
</evidence>
<dbReference type="KEGG" id="mboi:DQF64_06220"/>
<dbReference type="GeneID" id="77188839"/>
<sequence length="62" mass="7033">MCGLKNEPNKRKGGFLVGADNTSAPNDFDRMFEDEIAEMFYDEDIETLNKIWAELAKNQSSS</sequence>
<dbReference type="AlphaFoldDB" id="A0AAQ2Q6H7"/>
<dbReference type="Proteomes" id="UP001163632">
    <property type="component" value="Chromosome"/>
</dbReference>
<evidence type="ECO:0000313" key="1">
    <source>
        <dbReference type="EMBL" id="UZA04305.1"/>
    </source>
</evidence>
<reference evidence="2 3" key="1">
    <citation type="journal article" date="2022" name="BMC Microbiol.">
        <title>Whole genome sequencing of Moraxella bovis strains from North America reveals two genotypes with different genetic determinants.</title>
        <authorList>
            <person name="Wynn E.L."/>
            <person name="Hille M.M."/>
            <person name="Loy J.D."/>
            <person name="Schuller G."/>
            <person name="Kuhn K.L."/>
            <person name="Dickey A.M."/>
            <person name="Bono J.L."/>
            <person name="Clawson M.L."/>
        </authorList>
    </citation>
    <scope>NUCLEOTIDE SEQUENCE [LARGE SCALE GENOMIC DNA]</scope>
    <source>
        <strain evidence="1">SAM102599</strain>
        <strain evidence="2 3">SAM57978</strain>
    </source>
</reference>
<dbReference type="EMBL" id="CP087781">
    <property type="protein sequence ID" value="UZA52759.1"/>
    <property type="molecule type" value="Genomic_DNA"/>
</dbReference>
<keyword evidence="4" id="KW-1185">Reference proteome</keyword>
<dbReference type="Proteomes" id="UP001163283">
    <property type="component" value="Chromosome"/>
</dbReference>
<name>A0AAQ2Q6H7_MORBO</name>
<gene>
    <name evidence="1" type="ORF">LP092_06090</name>
    <name evidence="2" type="ORF">LP129_06405</name>
</gene>
<dbReference type="EMBL" id="CP087830">
    <property type="protein sequence ID" value="UZA04305.1"/>
    <property type="molecule type" value="Genomic_DNA"/>
</dbReference>
<evidence type="ECO:0000313" key="4">
    <source>
        <dbReference type="Proteomes" id="UP001163632"/>
    </source>
</evidence>